<dbReference type="PANTHER" id="PTHR11351:SF31">
    <property type="entry name" value="DESATURASE 1, ISOFORM A-RELATED"/>
    <property type="match status" value="1"/>
</dbReference>
<dbReference type="EMBL" id="KQ434878">
    <property type="protein sequence ID" value="KZC09839.1"/>
    <property type="molecule type" value="Genomic_DNA"/>
</dbReference>
<accession>A0A154PD55</accession>
<dbReference type="InterPro" id="IPR015876">
    <property type="entry name" value="Acyl-CoA_DS"/>
</dbReference>
<evidence type="ECO:0000256" key="3">
    <source>
        <dbReference type="ARBA" id="ARBA00022516"/>
    </source>
</evidence>
<feature type="transmembrane region" description="Helical" evidence="13">
    <location>
        <begin position="36"/>
        <end position="56"/>
    </location>
</feature>
<evidence type="ECO:0000256" key="1">
    <source>
        <dbReference type="ARBA" id="ARBA00004141"/>
    </source>
</evidence>
<dbReference type="InterPro" id="IPR005804">
    <property type="entry name" value="FA_desaturase_dom"/>
</dbReference>
<comment type="cofactor">
    <cofactor evidence="12">
        <name>Fe(2+)</name>
        <dbReference type="ChEBI" id="CHEBI:29033"/>
    </cofactor>
</comment>
<feature type="transmembrane region" description="Helical" evidence="13">
    <location>
        <begin position="68"/>
        <end position="89"/>
    </location>
</feature>
<feature type="transmembrane region" description="Helical" evidence="13">
    <location>
        <begin position="245"/>
        <end position="263"/>
    </location>
</feature>
<protein>
    <submittedName>
        <fullName evidence="15">Acyl-CoA Delta(11) desaturase</fullName>
    </submittedName>
</protein>
<feature type="transmembrane region" description="Helical" evidence="13">
    <location>
        <begin position="468"/>
        <end position="487"/>
    </location>
</feature>
<dbReference type="STRING" id="178035.A0A154PD55"/>
<evidence type="ECO:0000313" key="16">
    <source>
        <dbReference type="Proteomes" id="UP000076502"/>
    </source>
</evidence>
<evidence type="ECO:0000256" key="5">
    <source>
        <dbReference type="ARBA" id="ARBA00022832"/>
    </source>
</evidence>
<sequence length="771" mass="88363">MAPNITSVPTGVLYEDDIVDKSTSSASSKPKYKMRIIWMNLMACCLLHSGAFYGLYLALTSAKLLTNIFAFWLHIVSAIGITGGAHRLWTHRGYKAKWPLQLLLMLMNTIAFQDAAINWAKVHRLHHKFSETDADPHNAKRGFFFSHAGWLLCRKHPDFVQRVQEIDMSDLKDNSILAFQRKYYRILMPLLCFVMPTAVPVLCWGETLTNAYFIAGILRYTFTMHVSGLVNSAAHLYGNKPYDRFMNPAENILVIILALGEGWHNYHHVFPWDYRTSEFDGSILNVTAAFINFFAMFGLAYDLKVVPKDVIRKRVERTGDGSHELWAYWLYRVGATGVTAGAHRLWTHRAYKAKWPLQLLLMVMDTIAFQDSVIHWARDHRVHHKYSETNADPHNAKRGFFFSHIGWLLCRKHPDLIEKGNGIDISDLKSNPILAFQKKYYIILMPLLCFVMPTVVPVVCWGETWTNAYFVSGILRFVFTLNVTWLVNSAAHLYGNKPYDRSINPSENKIVSLLAVGEGWHNYHHVFPWDYKTSELGGYKLNTTTAFIDFWAKLGLAYDLKVVPKKVIQKRVENTGDGSHELWGWGDKDQTQEDKEQTVVTSKGTMAPNVTSTQTGILYEDDMLENSIPIQPSTTKYEIRIVWRSVILLSILHLGAVYGLYLALTSAKLLTVVFVFWLHVFGGLGITGGAHRLWAHRAYKATWPLQLTLMLLNTIAFEDSVIHWARDHRLHHKYSETNADPYNAKRGFFFSHIGWLMCRKHPDVKEKGSYP</sequence>
<keyword evidence="16" id="KW-1185">Reference proteome</keyword>
<comment type="subcellular location">
    <subcellularLocation>
        <location evidence="1">Membrane</location>
        <topology evidence="1">Multi-pass membrane protein</topology>
    </subcellularLocation>
</comment>
<feature type="domain" description="Fatty acid desaturase" evidence="14">
    <location>
        <begin position="326"/>
        <end position="528"/>
    </location>
</feature>
<dbReference type="Pfam" id="PF00487">
    <property type="entry name" value="FA_desaturase"/>
    <property type="match status" value="2"/>
</dbReference>
<keyword evidence="10 13" id="KW-0472">Membrane</keyword>
<keyword evidence="4 12" id="KW-0812">Transmembrane</keyword>
<evidence type="ECO:0000256" key="13">
    <source>
        <dbReference type="SAM" id="Phobius"/>
    </source>
</evidence>
<reference evidence="15 16" key="1">
    <citation type="submission" date="2015-07" db="EMBL/GenBank/DDBJ databases">
        <title>The genome of Dufourea novaeangliae.</title>
        <authorList>
            <person name="Pan H."/>
            <person name="Kapheim K."/>
        </authorList>
    </citation>
    <scope>NUCLEOTIDE SEQUENCE [LARGE SCALE GENOMIC DNA]</scope>
    <source>
        <strain evidence="15">0120121106</strain>
        <tissue evidence="15">Whole body</tissue>
    </source>
</reference>
<feature type="domain" description="Fatty acid desaturase" evidence="14">
    <location>
        <begin position="69"/>
        <end position="271"/>
    </location>
</feature>
<evidence type="ECO:0000256" key="6">
    <source>
        <dbReference type="ARBA" id="ARBA00022989"/>
    </source>
</evidence>
<dbReference type="CDD" id="cd03505">
    <property type="entry name" value="Delta9-FADS-like"/>
    <property type="match status" value="3"/>
</dbReference>
<keyword evidence="3 12" id="KW-0444">Lipid biosynthesis</keyword>
<organism evidence="15 16">
    <name type="scientific">Dufourea novaeangliae</name>
    <name type="common">Sweat bee</name>
    <dbReference type="NCBI Taxonomy" id="178035"/>
    <lineage>
        <taxon>Eukaryota</taxon>
        <taxon>Metazoa</taxon>
        <taxon>Ecdysozoa</taxon>
        <taxon>Arthropoda</taxon>
        <taxon>Hexapoda</taxon>
        <taxon>Insecta</taxon>
        <taxon>Pterygota</taxon>
        <taxon>Neoptera</taxon>
        <taxon>Endopterygota</taxon>
        <taxon>Hymenoptera</taxon>
        <taxon>Apocrita</taxon>
        <taxon>Aculeata</taxon>
        <taxon>Apoidea</taxon>
        <taxon>Anthophila</taxon>
        <taxon>Halictidae</taxon>
        <taxon>Rophitinae</taxon>
        <taxon>Dufourea</taxon>
    </lineage>
</organism>
<evidence type="ECO:0000256" key="4">
    <source>
        <dbReference type="ARBA" id="ARBA00022692"/>
    </source>
</evidence>
<comment type="domain">
    <text evidence="12">The histidine box domains are involved in binding the catalytic metal ions.</text>
</comment>
<keyword evidence="9" id="KW-0443">Lipid metabolism</keyword>
<evidence type="ECO:0000259" key="14">
    <source>
        <dbReference type="Pfam" id="PF00487"/>
    </source>
</evidence>
<dbReference type="PRINTS" id="PR00075">
    <property type="entry name" value="FACDDSATRASE"/>
</dbReference>
<keyword evidence="8" id="KW-0408">Iron</keyword>
<dbReference type="GO" id="GO:0005789">
    <property type="term" value="C:endoplasmic reticulum membrane"/>
    <property type="evidence" value="ECO:0007669"/>
    <property type="project" value="TreeGrafter"/>
</dbReference>
<feature type="transmembrane region" description="Helical" evidence="13">
    <location>
        <begin position="669"/>
        <end position="690"/>
    </location>
</feature>
<evidence type="ECO:0000256" key="11">
    <source>
        <dbReference type="ARBA" id="ARBA00023160"/>
    </source>
</evidence>
<evidence type="ECO:0000256" key="8">
    <source>
        <dbReference type="ARBA" id="ARBA00023004"/>
    </source>
</evidence>
<dbReference type="PANTHER" id="PTHR11351">
    <property type="entry name" value="ACYL-COA DESATURASE"/>
    <property type="match status" value="1"/>
</dbReference>
<dbReference type="AlphaFoldDB" id="A0A154PD55"/>
<proteinExistence type="inferred from homology"/>
<keyword evidence="5" id="KW-0276">Fatty acid metabolism</keyword>
<dbReference type="GO" id="GO:0005506">
    <property type="term" value="F:iron ion binding"/>
    <property type="evidence" value="ECO:0007669"/>
    <property type="project" value="TreeGrafter"/>
</dbReference>
<evidence type="ECO:0000256" key="2">
    <source>
        <dbReference type="ARBA" id="ARBA00009295"/>
    </source>
</evidence>
<evidence type="ECO:0000256" key="7">
    <source>
        <dbReference type="ARBA" id="ARBA00023002"/>
    </source>
</evidence>
<gene>
    <name evidence="15" type="ORF">WN55_00485</name>
</gene>
<feature type="transmembrane region" description="Helical" evidence="13">
    <location>
        <begin position="641"/>
        <end position="663"/>
    </location>
</feature>
<dbReference type="OrthoDB" id="10260134at2759"/>
<evidence type="ECO:0000256" key="9">
    <source>
        <dbReference type="ARBA" id="ARBA00023098"/>
    </source>
</evidence>
<feature type="transmembrane region" description="Helical" evidence="13">
    <location>
        <begin position="186"/>
        <end position="205"/>
    </location>
</feature>
<keyword evidence="6 13" id="KW-1133">Transmembrane helix</keyword>
<evidence type="ECO:0000256" key="12">
    <source>
        <dbReference type="RuleBase" id="RU000581"/>
    </source>
</evidence>
<name>A0A154PD55_DUFNO</name>
<comment type="similarity">
    <text evidence="2 12">Belongs to the fatty acid desaturase type 1 family.</text>
</comment>
<keyword evidence="7 12" id="KW-0560">Oxidoreductase</keyword>
<dbReference type="GO" id="GO:0006636">
    <property type="term" value="P:unsaturated fatty acid biosynthetic process"/>
    <property type="evidence" value="ECO:0007669"/>
    <property type="project" value="TreeGrafter"/>
</dbReference>
<dbReference type="Proteomes" id="UP000076502">
    <property type="component" value="Unassembled WGS sequence"/>
</dbReference>
<dbReference type="GO" id="GO:0004768">
    <property type="term" value="F:stearoyl-CoA 9-desaturase activity"/>
    <property type="evidence" value="ECO:0007669"/>
    <property type="project" value="TreeGrafter"/>
</dbReference>
<feature type="transmembrane region" description="Helical" evidence="13">
    <location>
        <begin position="211"/>
        <end position="233"/>
    </location>
</feature>
<evidence type="ECO:0000256" key="10">
    <source>
        <dbReference type="ARBA" id="ARBA00023136"/>
    </source>
</evidence>
<evidence type="ECO:0000313" key="15">
    <source>
        <dbReference type="EMBL" id="KZC09839.1"/>
    </source>
</evidence>
<keyword evidence="11 12" id="KW-0275">Fatty acid biosynthesis</keyword>
<feature type="transmembrane region" description="Helical" evidence="13">
    <location>
        <begin position="440"/>
        <end position="462"/>
    </location>
</feature>
<feature type="transmembrane region" description="Helical" evidence="13">
    <location>
        <begin position="283"/>
        <end position="303"/>
    </location>
</feature>